<dbReference type="InterPro" id="IPR001915">
    <property type="entry name" value="Peptidase_M48"/>
</dbReference>
<name>A0A2T4CTT1_9GAMM</name>
<evidence type="ECO:0000256" key="4">
    <source>
        <dbReference type="ARBA" id="ARBA00022692"/>
    </source>
</evidence>
<keyword evidence="3 11" id="KW-0645">Protease</keyword>
<evidence type="ECO:0000256" key="5">
    <source>
        <dbReference type="ARBA" id="ARBA00022723"/>
    </source>
</evidence>
<comment type="caution">
    <text evidence="14">The sequence shown here is derived from an EMBL/GenBank/DDBJ whole genome shotgun (WGS) entry which is preliminary data.</text>
</comment>
<comment type="similarity">
    <text evidence="11">Belongs to the peptidase M48 family.</text>
</comment>
<keyword evidence="5" id="KW-0479">Metal-binding</keyword>
<accession>A0A2T4CTT1</accession>
<sequence length="132" mass="14453">QGVVNTFVIFIARVIAGAINNALRGNQSGGQGLGGFAYFGIVMALEVVFGILASIIVMWFSRQREFRADAGAATLVGRQKMIAALRRLQRSQESTLDGSMMAFGIQSKRSFSELFMSHPPLEKRIQALENSR</sequence>
<evidence type="ECO:0000256" key="11">
    <source>
        <dbReference type="RuleBase" id="RU003983"/>
    </source>
</evidence>
<dbReference type="GO" id="GO:0006508">
    <property type="term" value="P:proteolysis"/>
    <property type="evidence" value="ECO:0007669"/>
    <property type="project" value="UniProtKB-KW"/>
</dbReference>
<evidence type="ECO:0000259" key="13">
    <source>
        <dbReference type="Pfam" id="PF01435"/>
    </source>
</evidence>
<protein>
    <submittedName>
        <fullName evidence="14">Zinc metalloprotease HtpX</fullName>
    </submittedName>
</protein>
<dbReference type="PANTHER" id="PTHR43221:SF1">
    <property type="entry name" value="PROTEASE HTPX"/>
    <property type="match status" value="1"/>
</dbReference>
<dbReference type="GO" id="GO:0046872">
    <property type="term" value="F:metal ion binding"/>
    <property type="evidence" value="ECO:0007669"/>
    <property type="project" value="UniProtKB-KW"/>
</dbReference>
<evidence type="ECO:0000256" key="6">
    <source>
        <dbReference type="ARBA" id="ARBA00022801"/>
    </source>
</evidence>
<evidence type="ECO:0000256" key="1">
    <source>
        <dbReference type="ARBA" id="ARBA00004651"/>
    </source>
</evidence>
<gene>
    <name evidence="14" type="ORF">C9940_05630</name>
</gene>
<comment type="subcellular location">
    <subcellularLocation>
        <location evidence="1">Cell membrane</location>
        <topology evidence="1">Multi-pass membrane protein</topology>
    </subcellularLocation>
</comment>
<keyword evidence="2" id="KW-1003">Cell membrane</keyword>
<dbReference type="GO" id="GO:0005886">
    <property type="term" value="C:plasma membrane"/>
    <property type="evidence" value="ECO:0007669"/>
    <property type="project" value="UniProtKB-SubCell"/>
</dbReference>
<dbReference type="EMBL" id="PYVN01000143">
    <property type="protein sequence ID" value="PTB84941.1"/>
    <property type="molecule type" value="Genomic_DNA"/>
</dbReference>
<proteinExistence type="inferred from homology"/>
<dbReference type="PANTHER" id="PTHR43221">
    <property type="entry name" value="PROTEASE HTPX"/>
    <property type="match status" value="1"/>
</dbReference>
<keyword evidence="4 12" id="KW-0812">Transmembrane</keyword>
<keyword evidence="6 11" id="KW-0378">Hydrolase</keyword>
<comment type="cofactor">
    <cofactor evidence="11">
        <name>Zn(2+)</name>
        <dbReference type="ChEBI" id="CHEBI:29105"/>
    </cofactor>
    <text evidence="11">Binds 1 zinc ion per subunit.</text>
</comment>
<evidence type="ECO:0000256" key="7">
    <source>
        <dbReference type="ARBA" id="ARBA00022833"/>
    </source>
</evidence>
<dbReference type="AlphaFoldDB" id="A0A2T4CTT1"/>
<keyword evidence="9 11" id="KW-0482">Metalloprotease</keyword>
<evidence type="ECO:0000256" key="2">
    <source>
        <dbReference type="ARBA" id="ARBA00022475"/>
    </source>
</evidence>
<dbReference type="InterPro" id="IPR050083">
    <property type="entry name" value="HtpX_protease"/>
</dbReference>
<evidence type="ECO:0000313" key="14">
    <source>
        <dbReference type="EMBL" id="PTB84941.1"/>
    </source>
</evidence>
<keyword evidence="7 11" id="KW-0862">Zinc</keyword>
<evidence type="ECO:0000256" key="10">
    <source>
        <dbReference type="ARBA" id="ARBA00023136"/>
    </source>
</evidence>
<dbReference type="Pfam" id="PF01435">
    <property type="entry name" value="Peptidase_M48"/>
    <property type="match status" value="1"/>
</dbReference>
<feature type="non-terminal residue" evidence="14">
    <location>
        <position position="1"/>
    </location>
</feature>
<evidence type="ECO:0000256" key="3">
    <source>
        <dbReference type="ARBA" id="ARBA00022670"/>
    </source>
</evidence>
<feature type="domain" description="Peptidase M48" evidence="13">
    <location>
        <begin position="3"/>
        <end position="130"/>
    </location>
</feature>
<keyword evidence="8 12" id="KW-1133">Transmembrane helix</keyword>
<organism evidence="14">
    <name type="scientific">Pseudidiomarina aestuarii</name>
    <dbReference type="NCBI Taxonomy" id="624146"/>
    <lineage>
        <taxon>Bacteria</taxon>
        <taxon>Pseudomonadati</taxon>
        <taxon>Pseudomonadota</taxon>
        <taxon>Gammaproteobacteria</taxon>
        <taxon>Alteromonadales</taxon>
        <taxon>Idiomarinaceae</taxon>
        <taxon>Pseudidiomarina</taxon>
    </lineage>
</organism>
<evidence type="ECO:0000256" key="8">
    <source>
        <dbReference type="ARBA" id="ARBA00022989"/>
    </source>
</evidence>
<evidence type="ECO:0000256" key="12">
    <source>
        <dbReference type="SAM" id="Phobius"/>
    </source>
</evidence>
<feature type="transmembrane region" description="Helical" evidence="12">
    <location>
        <begin position="36"/>
        <end position="60"/>
    </location>
</feature>
<dbReference type="GO" id="GO:0004222">
    <property type="term" value="F:metalloendopeptidase activity"/>
    <property type="evidence" value="ECO:0007669"/>
    <property type="project" value="InterPro"/>
</dbReference>
<keyword evidence="10 12" id="KW-0472">Membrane</keyword>
<evidence type="ECO:0000256" key="9">
    <source>
        <dbReference type="ARBA" id="ARBA00023049"/>
    </source>
</evidence>
<reference evidence="14" key="1">
    <citation type="submission" date="2018-03" db="EMBL/GenBank/DDBJ databases">
        <title>Cross-interface Injection: A General Nanoliter Liquid Handling Method Applied to Single Cells Genome Amplification Automated Nanoliter Liquid Handling Applied to Single Cell Multiple Displacement Amplification.</title>
        <authorList>
            <person name="Yun J."/>
            <person name="Xu P."/>
            <person name="Xu J."/>
            <person name="Dai X."/>
            <person name="Wang Y."/>
            <person name="Zheng X."/>
            <person name="Cao C."/>
            <person name="Yi Q."/>
            <person name="Zhu Y."/>
            <person name="Wang L."/>
            <person name="Dong Z."/>
            <person name="Huang Y."/>
            <person name="Huang L."/>
            <person name="Du W."/>
        </authorList>
    </citation>
    <scope>NUCLEOTIDE SEQUENCE [LARGE SCALE GENOMIC DNA]</scope>
    <source>
        <strain evidence="14">Z-D3-2</strain>
    </source>
</reference>